<evidence type="ECO:0000259" key="2">
    <source>
        <dbReference type="Pfam" id="PF13456"/>
    </source>
</evidence>
<dbReference type="InterPro" id="IPR002156">
    <property type="entry name" value="RNaseH_domain"/>
</dbReference>
<protein>
    <recommendedName>
        <fullName evidence="2">RNase H type-1 domain-containing protein</fullName>
    </recommendedName>
</protein>
<dbReference type="Proteomes" id="UP000235145">
    <property type="component" value="Unassembled WGS sequence"/>
</dbReference>
<evidence type="ECO:0000256" key="1">
    <source>
        <dbReference type="SAM" id="MobiDB-lite"/>
    </source>
</evidence>
<dbReference type="GO" id="GO:0003676">
    <property type="term" value="F:nucleic acid binding"/>
    <property type="evidence" value="ECO:0007669"/>
    <property type="project" value="InterPro"/>
</dbReference>
<accession>A0A9R1WCJ9</accession>
<dbReference type="GO" id="GO:0004523">
    <property type="term" value="F:RNA-DNA hybrid ribonuclease activity"/>
    <property type="evidence" value="ECO:0007669"/>
    <property type="project" value="InterPro"/>
</dbReference>
<proteinExistence type="predicted"/>
<feature type="domain" description="RNase H type-1" evidence="2">
    <location>
        <begin position="13"/>
        <end position="67"/>
    </location>
</feature>
<dbReference type="InterPro" id="IPR036397">
    <property type="entry name" value="RNaseH_sf"/>
</dbReference>
<keyword evidence="4" id="KW-1185">Reference proteome</keyword>
<feature type="region of interest" description="Disordered" evidence="1">
    <location>
        <begin position="80"/>
        <end position="118"/>
    </location>
</feature>
<dbReference type="PANTHER" id="PTHR46387:SF5">
    <property type="entry name" value="DNA POLYMERASE (REVERSE TRANSCRIPTASE), RIBONUCLEASE H, PUTATIVE-RELATED"/>
    <property type="match status" value="1"/>
</dbReference>
<dbReference type="AlphaFoldDB" id="A0A9R1WCJ9"/>
<dbReference type="Pfam" id="PF13456">
    <property type="entry name" value="RVT_3"/>
    <property type="match status" value="1"/>
</dbReference>
<dbReference type="Gene3D" id="3.30.420.10">
    <property type="entry name" value="Ribonuclease H-like superfamily/Ribonuclease H"/>
    <property type="match status" value="1"/>
</dbReference>
<reference evidence="3 4" key="1">
    <citation type="journal article" date="2017" name="Nat. Commun.">
        <title>Genome assembly with in vitro proximity ligation data and whole-genome triplication in lettuce.</title>
        <authorList>
            <person name="Reyes-Chin-Wo S."/>
            <person name="Wang Z."/>
            <person name="Yang X."/>
            <person name="Kozik A."/>
            <person name="Arikit S."/>
            <person name="Song C."/>
            <person name="Xia L."/>
            <person name="Froenicke L."/>
            <person name="Lavelle D.O."/>
            <person name="Truco M.J."/>
            <person name="Xia R."/>
            <person name="Zhu S."/>
            <person name="Xu C."/>
            <person name="Xu H."/>
            <person name="Xu X."/>
            <person name="Cox K."/>
            <person name="Korf I."/>
            <person name="Meyers B.C."/>
            <person name="Michelmore R.W."/>
        </authorList>
    </citation>
    <scope>NUCLEOTIDE SEQUENCE [LARGE SCALE GENOMIC DNA]</scope>
    <source>
        <strain evidence="4">cv. Salinas</strain>
        <tissue evidence="3">Seedlings</tissue>
    </source>
</reference>
<name>A0A9R1WCJ9_LACSA</name>
<organism evidence="3 4">
    <name type="scientific">Lactuca sativa</name>
    <name type="common">Garden lettuce</name>
    <dbReference type="NCBI Taxonomy" id="4236"/>
    <lineage>
        <taxon>Eukaryota</taxon>
        <taxon>Viridiplantae</taxon>
        <taxon>Streptophyta</taxon>
        <taxon>Embryophyta</taxon>
        <taxon>Tracheophyta</taxon>
        <taxon>Spermatophyta</taxon>
        <taxon>Magnoliopsida</taxon>
        <taxon>eudicotyledons</taxon>
        <taxon>Gunneridae</taxon>
        <taxon>Pentapetalae</taxon>
        <taxon>asterids</taxon>
        <taxon>campanulids</taxon>
        <taxon>Asterales</taxon>
        <taxon>Asteraceae</taxon>
        <taxon>Cichorioideae</taxon>
        <taxon>Cichorieae</taxon>
        <taxon>Lactucinae</taxon>
        <taxon>Lactuca</taxon>
    </lineage>
</organism>
<dbReference type="EMBL" id="NBSK02000002">
    <property type="protein sequence ID" value="KAJ0222680.1"/>
    <property type="molecule type" value="Genomic_DNA"/>
</dbReference>
<sequence>MAEEVVTVLTNLRLAANKINGSFEANDKRMEKYVKIVQWLTKSFKEFTIKQILRSENRRADALSKLASTCFDHLCKKRSLAGASSSPGHSVPKGAEPAGLSPSGTLGASARYDSVMPP</sequence>
<comment type="caution">
    <text evidence="3">The sequence shown here is derived from an EMBL/GenBank/DDBJ whole genome shotgun (WGS) entry which is preliminary data.</text>
</comment>
<dbReference type="PANTHER" id="PTHR46387">
    <property type="entry name" value="POLYNUCLEOTIDYL TRANSFERASE, RIBONUCLEASE H-LIKE SUPERFAMILY PROTEIN"/>
    <property type="match status" value="1"/>
</dbReference>
<evidence type="ECO:0000313" key="3">
    <source>
        <dbReference type="EMBL" id="KAJ0222680.1"/>
    </source>
</evidence>
<evidence type="ECO:0000313" key="4">
    <source>
        <dbReference type="Proteomes" id="UP000235145"/>
    </source>
</evidence>
<gene>
    <name evidence="3" type="ORF">LSAT_V11C200064880</name>
</gene>